<proteinExistence type="predicted"/>
<feature type="domain" description="PB1-like" evidence="1">
    <location>
        <begin position="2"/>
        <end position="59"/>
    </location>
</feature>
<accession>A0ABC8SIW0</accession>
<dbReference type="Proteomes" id="UP001642360">
    <property type="component" value="Unassembled WGS sequence"/>
</dbReference>
<name>A0ABC8SIW0_9AQUA</name>
<evidence type="ECO:0000313" key="3">
    <source>
        <dbReference type="Proteomes" id="UP001642360"/>
    </source>
</evidence>
<evidence type="ECO:0000259" key="1">
    <source>
        <dbReference type="Pfam" id="PF26130"/>
    </source>
</evidence>
<reference evidence="2 3" key="1">
    <citation type="submission" date="2024-02" db="EMBL/GenBank/DDBJ databases">
        <authorList>
            <person name="Vignale AGUSTIN F."/>
            <person name="Sosa J E."/>
            <person name="Modenutti C."/>
        </authorList>
    </citation>
    <scope>NUCLEOTIDE SEQUENCE [LARGE SCALE GENOMIC DNA]</scope>
</reference>
<organism evidence="2 3">
    <name type="scientific">Ilex paraguariensis</name>
    <name type="common">yerba mate</name>
    <dbReference type="NCBI Taxonomy" id="185542"/>
    <lineage>
        <taxon>Eukaryota</taxon>
        <taxon>Viridiplantae</taxon>
        <taxon>Streptophyta</taxon>
        <taxon>Embryophyta</taxon>
        <taxon>Tracheophyta</taxon>
        <taxon>Spermatophyta</taxon>
        <taxon>Magnoliopsida</taxon>
        <taxon>eudicotyledons</taxon>
        <taxon>Gunneridae</taxon>
        <taxon>Pentapetalae</taxon>
        <taxon>asterids</taxon>
        <taxon>campanulids</taxon>
        <taxon>Aquifoliales</taxon>
        <taxon>Aquifoliaceae</taxon>
        <taxon>Ilex</taxon>
    </lineage>
</organism>
<gene>
    <name evidence="2" type="ORF">ILEXP_LOCUS25685</name>
</gene>
<keyword evidence="3" id="KW-1185">Reference proteome</keyword>
<dbReference type="AlphaFoldDB" id="A0ABC8SIW0"/>
<sequence length="160" mass="18939">MEVHHNGEFREKPNKVYIEGHMDCINDCDVNLMSLIEMDDIASTIGYAPYIGYYYRILDGDVSVDKGKRVRSKCDELDSEYQLDSESSDYDFLGLLLALTERVPVSEYRHYARHMLNNFIRHFKGLDIRKKFWKCAKATHILEFDYEMKMVKEEEEKAFD</sequence>
<comment type="caution">
    <text evidence="2">The sequence shown here is derived from an EMBL/GenBank/DDBJ whole genome shotgun (WGS) entry which is preliminary data.</text>
</comment>
<protein>
    <recommendedName>
        <fullName evidence="1">PB1-like domain-containing protein</fullName>
    </recommendedName>
</protein>
<dbReference type="InterPro" id="IPR058594">
    <property type="entry name" value="PB1-like_dom_pln"/>
</dbReference>
<dbReference type="Pfam" id="PF26130">
    <property type="entry name" value="PB1-like"/>
    <property type="match status" value="1"/>
</dbReference>
<dbReference type="EMBL" id="CAUOFW020002948">
    <property type="protein sequence ID" value="CAK9157132.1"/>
    <property type="molecule type" value="Genomic_DNA"/>
</dbReference>
<evidence type="ECO:0000313" key="2">
    <source>
        <dbReference type="EMBL" id="CAK9157132.1"/>
    </source>
</evidence>